<dbReference type="PIRSF" id="PIRSF017082">
    <property type="entry name" value="YflP"/>
    <property type="match status" value="1"/>
</dbReference>
<comment type="caution">
    <text evidence="3">The sequence shown here is derived from an EMBL/GenBank/DDBJ whole genome shotgun (WGS) entry which is preliminary data.</text>
</comment>
<dbReference type="Gene3D" id="3.40.190.150">
    <property type="entry name" value="Bordetella uptake gene, domain 1"/>
    <property type="match status" value="1"/>
</dbReference>
<evidence type="ECO:0000313" key="4">
    <source>
        <dbReference type="Proteomes" id="UP000240800"/>
    </source>
</evidence>
<evidence type="ECO:0000313" key="3">
    <source>
        <dbReference type="EMBL" id="PTM76767.1"/>
    </source>
</evidence>
<dbReference type="SUPFAM" id="SSF53850">
    <property type="entry name" value="Periplasmic binding protein-like II"/>
    <property type="match status" value="1"/>
</dbReference>
<dbReference type="PANTHER" id="PTHR42928">
    <property type="entry name" value="TRICARBOXYLATE-BINDING PROTEIN"/>
    <property type="match status" value="1"/>
</dbReference>
<keyword evidence="4" id="KW-1185">Reference proteome</keyword>
<dbReference type="Gene3D" id="3.40.190.10">
    <property type="entry name" value="Periplasmic binding protein-like II"/>
    <property type="match status" value="1"/>
</dbReference>
<dbReference type="EMBL" id="PZZW01000007">
    <property type="protein sequence ID" value="PTM76767.1"/>
    <property type="molecule type" value="Genomic_DNA"/>
</dbReference>
<feature type="signal peptide" evidence="2">
    <location>
        <begin position="1"/>
        <end position="23"/>
    </location>
</feature>
<evidence type="ECO:0000256" key="1">
    <source>
        <dbReference type="ARBA" id="ARBA00006987"/>
    </source>
</evidence>
<protein>
    <submittedName>
        <fullName evidence="3">Tricarboxylic transport membrane protein</fullName>
    </submittedName>
</protein>
<evidence type="ECO:0000256" key="2">
    <source>
        <dbReference type="SAM" id="SignalP"/>
    </source>
</evidence>
<accession>A0ABX5J4P4</accession>
<dbReference type="Proteomes" id="UP000240800">
    <property type="component" value="Unassembled WGS sequence"/>
</dbReference>
<organism evidence="3 4">
    <name type="scientific">Cereibacter johrii</name>
    <dbReference type="NCBI Taxonomy" id="445629"/>
    <lineage>
        <taxon>Bacteria</taxon>
        <taxon>Pseudomonadati</taxon>
        <taxon>Pseudomonadota</taxon>
        <taxon>Alphaproteobacteria</taxon>
        <taxon>Rhodobacterales</taxon>
        <taxon>Paracoccaceae</taxon>
        <taxon>Cereibacter</taxon>
    </lineage>
</organism>
<comment type="similarity">
    <text evidence="1">Belongs to the UPF0065 (bug) family.</text>
</comment>
<dbReference type="CDD" id="cd07012">
    <property type="entry name" value="PBP2_Bug_TTT"/>
    <property type="match status" value="1"/>
</dbReference>
<reference evidence="3 4" key="1">
    <citation type="submission" date="2018-04" db="EMBL/GenBank/DDBJ databases">
        <title>Genomic Encyclopedia of Type Strains, Phase III (KMG-III): the genomes of soil and plant-associated and newly described type strains.</title>
        <authorList>
            <person name="Whitman W."/>
        </authorList>
    </citation>
    <scope>NUCLEOTIDE SEQUENCE [LARGE SCALE GENOMIC DNA]</scope>
    <source>
        <strain evidence="3 4">JA192</strain>
    </source>
</reference>
<sequence length="323" mass="34632">MTAFRRIAALALMATGTASGVSAAEPSRVVEIIVGASPGGGFDRTARAMERVLEEGIVSQPINVTNQPGAGGAVGLASMNRHPGDMHYISITSPNILTDELRGTSPLTFETLTPLATLVSEYLCFAVNAEGPLKTAEDLVNALKERPGEMRFGFATTPGNHNHVAFAQLAQAVGFDVMKPKTVVFKGASEAVTALLGQHVDFSIAPAASFAEYVRSGDLNCLAVSAPERLGGAMAEVPTWTELGYPVVYGPFRGVIGPQDMQPDQIAFWEEALTRMTGTEAWKQEVEDNYWTETFKGHDETLEFLRSERDLLKGSLTDLGLLQ</sequence>
<keyword evidence="2" id="KW-0732">Signal</keyword>
<dbReference type="InterPro" id="IPR005064">
    <property type="entry name" value="BUG"/>
</dbReference>
<dbReference type="Pfam" id="PF03401">
    <property type="entry name" value="TctC"/>
    <property type="match status" value="1"/>
</dbReference>
<dbReference type="RefSeq" id="WP_069331456.1">
    <property type="nucleotide sequence ID" value="NZ_MABH01000110.1"/>
</dbReference>
<feature type="chain" id="PRO_5045501351" evidence="2">
    <location>
        <begin position="24"/>
        <end position="323"/>
    </location>
</feature>
<name>A0ABX5J4P4_9RHOB</name>
<proteinExistence type="inferred from homology"/>
<dbReference type="PANTHER" id="PTHR42928:SF3">
    <property type="entry name" value="UPF0065 PROTEIN YFLP"/>
    <property type="match status" value="1"/>
</dbReference>
<gene>
    <name evidence="3" type="ORF">C8J29_10743</name>
</gene>
<dbReference type="InterPro" id="IPR042100">
    <property type="entry name" value="Bug_dom1"/>
</dbReference>